<comment type="caution">
    <text evidence="1">The sequence shown here is derived from an EMBL/GenBank/DDBJ whole genome shotgun (WGS) entry which is preliminary data.</text>
</comment>
<dbReference type="GO" id="GO:0003729">
    <property type="term" value="F:mRNA binding"/>
    <property type="evidence" value="ECO:0007669"/>
    <property type="project" value="TreeGrafter"/>
</dbReference>
<dbReference type="EMBL" id="WOCE01000012">
    <property type="protein sequence ID" value="KAE9602582.1"/>
    <property type="molecule type" value="Genomic_DNA"/>
</dbReference>
<dbReference type="AlphaFoldDB" id="A0A6A4PM70"/>
<dbReference type="GO" id="GO:0005730">
    <property type="term" value="C:nucleolus"/>
    <property type="evidence" value="ECO:0007669"/>
    <property type="project" value="TreeGrafter"/>
</dbReference>
<dbReference type="Proteomes" id="UP000447434">
    <property type="component" value="Chromosome 12"/>
</dbReference>
<reference evidence="2" key="1">
    <citation type="journal article" date="2020" name="Nat. Commun.">
        <title>Genome sequence of the cluster root forming white lupin.</title>
        <authorList>
            <person name="Hufnagel B."/>
            <person name="Marques A."/>
            <person name="Soriano A."/>
            <person name="Marques L."/>
            <person name="Divol F."/>
            <person name="Doumas P."/>
            <person name="Sallet E."/>
            <person name="Mancinotti D."/>
            <person name="Carrere S."/>
            <person name="Marande W."/>
            <person name="Arribat S."/>
            <person name="Keller J."/>
            <person name="Huneau C."/>
            <person name="Blein T."/>
            <person name="Aime D."/>
            <person name="Laguerre M."/>
            <person name="Taylor J."/>
            <person name="Schubert V."/>
            <person name="Nelson M."/>
            <person name="Geu-Flores F."/>
            <person name="Crespi M."/>
            <person name="Gallardo-Guerrero K."/>
            <person name="Delaux P.-M."/>
            <person name="Salse J."/>
            <person name="Berges H."/>
            <person name="Guyot R."/>
            <person name="Gouzy J."/>
            <person name="Peret B."/>
        </authorList>
    </citation>
    <scope>NUCLEOTIDE SEQUENCE [LARGE SCALE GENOMIC DNA]</scope>
    <source>
        <strain evidence="2">cv. Amiga</strain>
    </source>
</reference>
<organism evidence="1 2">
    <name type="scientific">Lupinus albus</name>
    <name type="common">White lupine</name>
    <name type="synonym">Lupinus termis</name>
    <dbReference type="NCBI Taxonomy" id="3870"/>
    <lineage>
        <taxon>Eukaryota</taxon>
        <taxon>Viridiplantae</taxon>
        <taxon>Streptophyta</taxon>
        <taxon>Embryophyta</taxon>
        <taxon>Tracheophyta</taxon>
        <taxon>Spermatophyta</taxon>
        <taxon>Magnoliopsida</taxon>
        <taxon>eudicotyledons</taxon>
        <taxon>Gunneridae</taxon>
        <taxon>Pentapetalae</taxon>
        <taxon>rosids</taxon>
        <taxon>fabids</taxon>
        <taxon>Fabales</taxon>
        <taxon>Fabaceae</taxon>
        <taxon>Papilionoideae</taxon>
        <taxon>50 kb inversion clade</taxon>
        <taxon>genistoids sensu lato</taxon>
        <taxon>core genistoids</taxon>
        <taxon>Genisteae</taxon>
        <taxon>Lupinus</taxon>
    </lineage>
</organism>
<keyword evidence="2" id="KW-1185">Reference proteome</keyword>
<dbReference type="PANTHER" id="PTHR13389:SF0">
    <property type="entry name" value="PUMILIO HOMOLOG 3"/>
    <property type="match status" value="1"/>
</dbReference>
<accession>A0A6A4PM70</accession>
<evidence type="ECO:0000313" key="1">
    <source>
        <dbReference type="EMBL" id="KAE9602582.1"/>
    </source>
</evidence>
<name>A0A6A4PM70_LUPAL</name>
<dbReference type="GO" id="GO:0006417">
    <property type="term" value="P:regulation of translation"/>
    <property type="evidence" value="ECO:0007669"/>
    <property type="project" value="TreeGrafter"/>
</dbReference>
<protein>
    <submittedName>
        <fullName evidence="1">Putative armadillo-like helical protein</fullName>
    </submittedName>
</protein>
<sequence>MRLQQGVLVAYCTPMTSKELNEEPYEVKISCTVSLDDKINSLHEAIASLAAEFKSEDSQEEHVFENFHSSRTIRKLILDCPNFASTLWEKALKGKSELWAHGHSCKVISAFLESPDSKLQKLAKNELQPLVDSGILKNLKPKEVATQ</sequence>
<dbReference type="OrthoDB" id="1726298at2759"/>
<evidence type="ECO:0000313" key="2">
    <source>
        <dbReference type="Proteomes" id="UP000447434"/>
    </source>
</evidence>
<proteinExistence type="predicted"/>
<dbReference type="InterPro" id="IPR040059">
    <property type="entry name" value="PUM3"/>
</dbReference>
<gene>
    <name evidence="1" type="ORF">Lalb_Chr12g0201121</name>
</gene>
<dbReference type="PANTHER" id="PTHR13389">
    <property type="entry name" value="PUMILIO HOMOLOG 3"/>
    <property type="match status" value="1"/>
</dbReference>